<feature type="region of interest" description="Disordered" evidence="8">
    <location>
        <begin position="541"/>
        <end position="578"/>
    </location>
</feature>
<keyword evidence="5" id="KW-0804">Transcription</keyword>
<evidence type="ECO:0000256" key="3">
    <source>
        <dbReference type="ARBA" id="ARBA00022737"/>
    </source>
</evidence>
<dbReference type="Pfam" id="PF16879">
    <property type="entry name" value="Sin3a_C"/>
    <property type="match status" value="1"/>
</dbReference>
<dbReference type="OrthoDB" id="10265969at2759"/>
<comment type="caution">
    <text evidence="10">The sequence shown here is derived from an EMBL/GenBank/DDBJ whole genome shotgun (WGS) entry which is preliminary data.</text>
</comment>
<dbReference type="SMART" id="SM00761">
    <property type="entry name" value="HDAC_interact"/>
    <property type="match status" value="1"/>
</dbReference>
<dbReference type="FunFam" id="1.20.1160.11:FF:000003">
    <property type="entry name" value="Paired amphipathic helix SIN3-like protein"/>
    <property type="match status" value="1"/>
</dbReference>
<name>A0A2P8AJK9_9PEZI</name>
<evidence type="ECO:0000259" key="9">
    <source>
        <dbReference type="SMART" id="SM00761"/>
    </source>
</evidence>
<feature type="region of interest" description="Disordered" evidence="8">
    <location>
        <begin position="1"/>
        <end position="129"/>
    </location>
</feature>
<evidence type="ECO:0000256" key="7">
    <source>
        <dbReference type="PROSITE-ProRule" id="PRU00810"/>
    </source>
</evidence>
<organism evidence="10 11">
    <name type="scientific">Elsinoe australis</name>
    <dbReference type="NCBI Taxonomy" id="40998"/>
    <lineage>
        <taxon>Eukaryota</taxon>
        <taxon>Fungi</taxon>
        <taxon>Dikarya</taxon>
        <taxon>Ascomycota</taxon>
        <taxon>Pezizomycotina</taxon>
        <taxon>Dothideomycetes</taxon>
        <taxon>Dothideomycetidae</taxon>
        <taxon>Myriangiales</taxon>
        <taxon>Elsinoaceae</taxon>
        <taxon>Elsinoe</taxon>
    </lineage>
</organism>
<dbReference type="Pfam" id="PF08295">
    <property type="entry name" value="Sin3_corepress"/>
    <property type="match status" value="1"/>
</dbReference>
<dbReference type="Pfam" id="PF02671">
    <property type="entry name" value="PAH"/>
    <property type="match status" value="3"/>
</dbReference>
<evidence type="ECO:0000256" key="2">
    <source>
        <dbReference type="ARBA" id="ARBA00022491"/>
    </source>
</evidence>
<dbReference type="EMBL" id="NHZQ01000003">
    <property type="protein sequence ID" value="PSK60631.1"/>
    <property type="molecule type" value="Genomic_DNA"/>
</dbReference>
<evidence type="ECO:0000256" key="6">
    <source>
        <dbReference type="ARBA" id="ARBA00023242"/>
    </source>
</evidence>
<dbReference type="GO" id="GO:0010628">
    <property type="term" value="P:positive regulation of gene expression"/>
    <property type="evidence" value="ECO:0007669"/>
    <property type="project" value="UniProtKB-ARBA"/>
</dbReference>
<evidence type="ECO:0000256" key="5">
    <source>
        <dbReference type="ARBA" id="ARBA00023163"/>
    </source>
</evidence>
<dbReference type="FunFam" id="1.20.1160.11:FF:000002">
    <property type="entry name" value="Paired amphipathic helix protein SIN3"/>
    <property type="match status" value="1"/>
</dbReference>
<protein>
    <recommendedName>
        <fullName evidence="9">Histone deacetylase interacting domain-containing protein</fullName>
    </recommendedName>
</protein>
<dbReference type="InterPro" id="IPR031693">
    <property type="entry name" value="Sin3_C"/>
</dbReference>
<feature type="compositionally biased region" description="Basic and acidic residues" evidence="8">
    <location>
        <begin position="106"/>
        <end position="129"/>
    </location>
</feature>
<dbReference type="Gene3D" id="1.20.1160.11">
    <property type="entry name" value="Paired amphipathic helix"/>
    <property type="match status" value="3"/>
</dbReference>
<feature type="region of interest" description="Disordered" evidence="8">
    <location>
        <begin position="399"/>
        <end position="429"/>
    </location>
</feature>
<evidence type="ECO:0000313" key="10">
    <source>
        <dbReference type="EMBL" id="PSK60631.1"/>
    </source>
</evidence>
<feature type="compositionally biased region" description="Basic and acidic residues" evidence="8">
    <location>
        <begin position="1040"/>
        <end position="1058"/>
    </location>
</feature>
<keyword evidence="11" id="KW-1185">Reference proteome</keyword>
<feature type="compositionally biased region" description="Polar residues" evidence="8">
    <location>
        <begin position="345"/>
        <end position="357"/>
    </location>
</feature>
<sequence length="1488" mass="165762">MNPSHRDGWPRPPATANNLHRESEQHNQQSHRPGAGYGPSPSQASPHAPASSLPQSSGHFVPYQQPQHNLPALGSIGQGSPRNQPAGPASHHQAPFPPAGAPGSREAQEAREREARDVHIKEEQDRRERDIRERQLLEQMHPQQAQGPPIQLHQPVAVGPRTVHGPNGLLGNPAAITGGNPPQQMSGPRGVPAPYPGPPMQQAVGQPAQAGLLVPSPATAAATAQAQGQQPILNDALSYLDQVKIQFSDNPDVYNRFLDIMKDFKSGAIDTPGVIDRVSSLFAGNPPLIQGFNTFLPPGYRIECGTGDDPNAIRVTTPMGNTVLAMPAPYRALSRGPDGDRNGNGARTPQPGQTMYSPSGRPVGPATVSAQVAQAHADARDGAHTLHDSARGAFTNDTLAKQSGASPVPGRTTPLPLGEGGLDGQGGDMTDDKKEPVEFNHAINYVNKIKNRFATQPEIYKSFLDILQTYQRESRPIQEVYGQVTKLFESATDLLEDFKQFLPETTSRSKASSHSKRKAAEEAIMTSNVRGESAKTAQLQKTPHAEHRLPPVGNFAPTPTVNKDHKRKRGDTNRGMGGGTAMVDALTEQGKGVAGASGSVAKKAKHGSGMQRVDDGAVVSPTLVPARPQPMAPTSKTAATSDELSFFDRVKKTIGNKNTMNEFLKLCNLYTQDLIDKTTLVHRSRAFIGGNPELFKWFTTWVGYEDTDAIVIENRARHPSGRVMLSNCRGLGPSYRLLPKRERQKPCSGRDELCHSVLNDDWASHPTWASEDSGFIAHRKNTYEEGLHKIEEERHDYDFHIEACGRTIQLLEPFAQQLLRMPEKDREAVEIPPGIGGQSETIHKRIIMKIYGRLEGQEVIEALHSRPFAVIPVVLNRLKQKHEEWKNAQREWEKVWREQTAKIFWKSLDHQAVNAKQADKRQFQTKTLLGEIQTKYEEQKKQRVQGASVAQVTKPQMAFHIEDMDVVADACCLVLTYAEQFHSTEAPRFSSFVRDFIPLFCGIDGEWFNHQIKLKLGEESGDEIMSEYDGSLGPRRRAAGKKDDLRRGVLDRASKGGRNDGSGTPLSRASTPDHASRADEDMSEAAEGSAEDAADATTDTWADYPAGLNKYRNKEVNLNEPYRRNDFNLYGNTSIYCFIRMFVILYERLSKLKESEPEVQDAVRRAMMTKPAIDLGLIDKQPQNFFGDVSPSANYYRQVLSMFDDFIRNNDMDIAHIEETLRRYYLQCGWQLYSIDKLLSALVRFVLGIIASDSRDKSWEILQAFKKDRVKDETTYQDEMNYRKTVERFIKDGDTYKINYDQDKSVISMKVFKRDEPTFETSTMIAEDVWRVYVNDFLSSAPTHGTPMDMIALPVLKRNIKQMESDSAGVNDEEGEANIGRRFDLVRAKEQLEFKITVGDLKLAFTPDNDEYWHQPYNARVGGRKGIEEVEESVRYREEKVDEKYRMNNAGMKGLSKEDVERKNEEFRKVCEGEGAAGTSGGDAMDEN</sequence>
<dbReference type="InterPro" id="IPR039774">
    <property type="entry name" value="Sin3-like"/>
</dbReference>
<proteinExistence type="predicted"/>
<dbReference type="SUPFAM" id="SSF47762">
    <property type="entry name" value="PAH2 domain"/>
    <property type="match status" value="3"/>
</dbReference>
<evidence type="ECO:0000256" key="8">
    <source>
        <dbReference type="SAM" id="MobiDB-lite"/>
    </source>
</evidence>
<evidence type="ECO:0000313" key="11">
    <source>
        <dbReference type="Proteomes" id="UP000243723"/>
    </source>
</evidence>
<gene>
    <name evidence="10" type="ORF">B9Z65_781</name>
</gene>
<dbReference type="Proteomes" id="UP000243723">
    <property type="component" value="Unassembled WGS sequence"/>
</dbReference>
<dbReference type="InterPro" id="IPR013194">
    <property type="entry name" value="HDAC_interact_dom"/>
</dbReference>
<feature type="domain" description="Histone deacetylase interacting" evidence="9">
    <location>
        <begin position="727"/>
        <end position="828"/>
    </location>
</feature>
<dbReference type="PANTHER" id="PTHR12346:SF0">
    <property type="entry name" value="SIN3A, ISOFORM G"/>
    <property type="match status" value="1"/>
</dbReference>
<keyword evidence="3" id="KW-0677">Repeat</keyword>
<feature type="compositionally biased region" description="Gly residues" evidence="8">
    <location>
        <begin position="418"/>
        <end position="427"/>
    </location>
</feature>
<feature type="region of interest" description="Disordered" evidence="8">
    <location>
        <begin position="330"/>
        <end position="383"/>
    </location>
</feature>
<feature type="compositionally biased region" description="Low complexity" evidence="8">
    <location>
        <begin position="39"/>
        <end position="57"/>
    </location>
</feature>
<dbReference type="STRING" id="40998.A0A2P8AJK9"/>
<keyword evidence="2" id="KW-0678">Repressor</keyword>
<evidence type="ECO:0000256" key="4">
    <source>
        <dbReference type="ARBA" id="ARBA00023015"/>
    </source>
</evidence>
<feature type="region of interest" description="Disordered" evidence="8">
    <location>
        <begin position="1026"/>
        <end position="1098"/>
    </location>
</feature>
<dbReference type="GO" id="GO:0033698">
    <property type="term" value="C:Rpd3L complex"/>
    <property type="evidence" value="ECO:0007669"/>
    <property type="project" value="UniProtKB-ARBA"/>
</dbReference>
<dbReference type="PANTHER" id="PTHR12346">
    <property type="entry name" value="SIN3B-RELATED"/>
    <property type="match status" value="1"/>
</dbReference>
<evidence type="ECO:0000256" key="1">
    <source>
        <dbReference type="ARBA" id="ARBA00004123"/>
    </source>
</evidence>
<feature type="compositionally biased region" description="Polar residues" evidence="8">
    <location>
        <begin position="1061"/>
        <end position="1070"/>
    </location>
</feature>
<dbReference type="GO" id="GO:0000122">
    <property type="term" value="P:negative regulation of transcription by RNA polymerase II"/>
    <property type="evidence" value="ECO:0007669"/>
    <property type="project" value="TreeGrafter"/>
</dbReference>
<keyword evidence="6 7" id="KW-0539">Nucleus</keyword>
<dbReference type="InterPro" id="IPR036600">
    <property type="entry name" value="PAH_sf"/>
</dbReference>
<dbReference type="GO" id="GO:0003714">
    <property type="term" value="F:transcription corepressor activity"/>
    <property type="evidence" value="ECO:0007669"/>
    <property type="project" value="InterPro"/>
</dbReference>
<dbReference type="InterPro" id="IPR003822">
    <property type="entry name" value="PAH"/>
</dbReference>
<dbReference type="FunFam" id="1.20.1160.11:FF:000001">
    <property type="entry name" value="Paired amphipathic helix protein Sin3"/>
    <property type="match status" value="1"/>
</dbReference>
<feature type="compositionally biased region" description="Acidic residues" evidence="8">
    <location>
        <begin position="1081"/>
        <end position="1094"/>
    </location>
</feature>
<keyword evidence="4" id="KW-0805">Transcription regulation</keyword>
<reference evidence="10 11" key="1">
    <citation type="submission" date="2017-05" db="EMBL/GenBank/DDBJ databases">
        <title>Draft genome sequence of Elsinoe australis.</title>
        <authorList>
            <person name="Cheng Q."/>
        </authorList>
    </citation>
    <scope>NUCLEOTIDE SEQUENCE [LARGE SCALE GENOMIC DNA]</scope>
    <source>
        <strain evidence="10 11">NL1</strain>
    </source>
</reference>
<accession>A0A2P8AJK9</accession>
<dbReference type="PROSITE" id="PS51477">
    <property type="entry name" value="PAH"/>
    <property type="match status" value="2"/>
</dbReference>
<comment type="subcellular location">
    <subcellularLocation>
        <location evidence="1 7">Nucleus</location>
    </subcellularLocation>
</comment>